<dbReference type="OrthoDB" id="9783299at2"/>
<keyword evidence="2" id="KW-0732">Signal</keyword>
<proteinExistence type="predicted"/>
<evidence type="ECO:0000256" key="2">
    <source>
        <dbReference type="SAM" id="SignalP"/>
    </source>
</evidence>
<reference evidence="4 5" key="1">
    <citation type="journal article" date="2016" name="Front. Microbiol.">
        <title>Microevolution Analysis of Bacillus coahuilensis Unveils Differences in Phosphorus Acquisition Strategies and Their Regulation.</title>
        <authorList>
            <person name="Gomez-Lunar Z."/>
            <person name="Hernandez-Gonzalez I."/>
            <person name="Rodriguez-Torres M.D."/>
            <person name="Souza V."/>
            <person name="Olmedo-Alvarez G."/>
        </authorList>
    </citation>
    <scope>NUCLEOTIDE SEQUENCE [LARGE SCALE GENOMIC DNA]</scope>
    <source>
        <strain evidence="5">p1.1.43</strain>
    </source>
</reference>
<gene>
    <name evidence="4" type="ORF">Q75_04970</name>
</gene>
<dbReference type="RefSeq" id="WP_059350612.1">
    <property type="nucleotide sequence ID" value="NZ_LDYG01000021.1"/>
</dbReference>
<accession>A0A147KA77</accession>
<keyword evidence="5" id="KW-1185">Reference proteome</keyword>
<dbReference type="AlphaFoldDB" id="A0A147KA77"/>
<dbReference type="STRING" id="1150625.Q75_04970"/>
<evidence type="ECO:0000313" key="4">
    <source>
        <dbReference type="EMBL" id="KUP07586.1"/>
    </source>
</evidence>
<keyword evidence="1" id="KW-1133">Transmembrane helix</keyword>
<name>A0A147KA77_9BACI</name>
<evidence type="ECO:0000313" key="5">
    <source>
        <dbReference type="Proteomes" id="UP000074108"/>
    </source>
</evidence>
<feature type="transmembrane region" description="Helical" evidence="1">
    <location>
        <begin position="236"/>
        <end position="253"/>
    </location>
</feature>
<dbReference type="InterPro" id="IPR025510">
    <property type="entry name" value="DUF4397"/>
</dbReference>
<comment type="caution">
    <text evidence="4">The sequence shown here is derived from an EMBL/GenBank/DDBJ whole genome shotgun (WGS) entry which is preliminary data.</text>
</comment>
<feature type="chain" id="PRO_5007549737" evidence="2">
    <location>
        <begin position="24"/>
        <end position="260"/>
    </location>
</feature>
<dbReference type="Pfam" id="PF14344">
    <property type="entry name" value="DUF4397"/>
    <property type="match status" value="1"/>
</dbReference>
<evidence type="ECO:0000256" key="1">
    <source>
        <dbReference type="SAM" id="Phobius"/>
    </source>
</evidence>
<dbReference type="PATRIC" id="fig|1150625.3.peg.1043"/>
<protein>
    <submittedName>
        <fullName evidence="4">Peptidase</fullName>
    </submittedName>
</protein>
<sequence>MKKFGLSVIALVLSLAFANFASAAENAMVRIFHASPDAPAVDVYVNGDVVVEGAEFKDATDYLELPAGKHMVEIYPAGDMSNAVISTELEVMAGQAYTVAAINDLANLELSVTTDTMMVEEGKTKVRVGHFSPDAPTVDVGLIGGDALFSGANFKDVTDYSELDAGTYDLEIRTTDGTQVLDLSGTTLNANTVYSVYAVNTASNLEVVVLTDATMMPSEMPQTGMGGTANSASTNLWVYALIGGVAITSIIGLRRFQKNN</sequence>
<dbReference type="Proteomes" id="UP000074108">
    <property type="component" value="Unassembled WGS sequence"/>
</dbReference>
<evidence type="ECO:0000259" key="3">
    <source>
        <dbReference type="Pfam" id="PF14344"/>
    </source>
</evidence>
<keyword evidence="1" id="KW-0812">Transmembrane</keyword>
<feature type="domain" description="DUF4397" evidence="3">
    <location>
        <begin position="27"/>
        <end position="140"/>
    </location>
</feature>
<keyword evidence="1" id="KW-0472">Membrane</keyword>
<organism evidence="4 5">
    <name type="scientific">Bacillus coahuilensis p1.1.43</name>
    <dbReference type="NCBI Taxonomy" id="1150625"/>
    <lineage>
        <taxon>Bacteria</taxon>
        <taxon>Bacillati</taxon>
        <taxon>Bacillota</taxon>
        <taxon>Bacilli</taxon>
        <taxon>Bacillales</taxon>
        <taxon>Bacillaceae</taxon>
        <taxon>Bacillus</taxon>
    </lineage>
</organism>
<dbReference type="EMBL" id="LDYG01000021">
    <property type="protein sequence ID" value="KUP07586.1"/>
    <property type="molecule type" value="Genomic_DNA"/>
</dbReference>
<feature type="signal peptide" evidence="2">
    <location>
        <begin position="1"/>
        <end position="23"/>
    </location>
</feature>